<keyword evidence="1" id="KW-0812">Transmembrane</keyword>
<dbReference type="Proteomes" id="UP000236664">
    <property type="component" value="Unassembled WGS sequence"/>
</dbReference>
<feature type="transmembrane region" description="Helical" evidence="1">
    <location>
        <begin position="265"/>
        <end position="290"/>
    </location>
</feature>
<dbReference type="OrthoDB" id="5086500at2759"/>
<proteinExistence type="predicted"/>
<dbReference type="EMBL" id="MTQA01000803">
    <property type="protein sequence ID" value="PNP51515.1"/>
    <property type="molecule type" value="Genomic_DNA"/>
</dbReference>
<accession>A0A2K0U153</accession>
<gene>
    <name evidence="2" type="ORF">FNYG_15892</name>
</gene>
<keyword evidence="1" id="KW-0472">Membrane</keyword>
<sequence>MVSMAPTPPFVLEHQLTRELDEPARHVPGHPCVPLEDRSKVWDLLASEFCSDDLDRVANRLWWMSKQDSGNISPLHRQVVKRRTIVVTEDPKLHLAWIYDRIFIKPLPRYITSYAFWRDYLCTEAGSGGLERIRRAALGYLRTYYHLVKHESDLRIAQDPSLCLVPPDITWEQFCDFTSSLGDIADRDVSLRYAYGEIRLTRLNLYAPLLLGKSHFQRVEHQYGTYFARFYGPTLFVIGIASVVLSGLQVVVSVGQDGGGGWTGAALWVSVTAIVTSCILLLTLGLLLVYKVANEWKFAIRDRLRLLEEKQAAE</sequence>
<comment type="caution">
    <text evidence="2">The sequence shown here is derived from an EMBL/GenBank/DDBJ whole genome shotgun (WGS) entry which is preliminary data.</text>
</comment>
<evidence type="ECO:0000313" key="2">
    <source>
        <dbReference type="EMBL" id="PNP51515.1"/>
    </source>
</evidence>
<dbReference type="AlphaFoldDB" id="A0A2K0U153"/>
<protein>
    <recommendedName>
        <fullName evidence="4">Subtilisin-like serine protease</fullName>
    </recommendedName>
</protein>
<organism evidence="2 3">
    <name type="scientific">Gibberella nygamai</name>
    <name type="common">Bean root rot disease fungus</name>
    <name type="synonym">Fusarium nygamai</name>
    <dbReference type="NCBI Taxonomy" id="42673"/>
    <lineage>
        <taxon>Eukaryota</taxon>
        <taxon>Fungi</taxon>
        <taxon>Dikarya</taxon>
        <taxon>Ascomycota</taxon>
        <taxon>Pezizomycotina</taxon>
        <taxon>Sordariomycetes</taxon>
        <taxon>Hypocreomycetidae</taxon>
        <taxon>Hypocreales</taxon>
        <taxon>Nectriaceae</taxon>
        <taxon>Fusarium</taxon>
        <taxon>Fusarium fujikuroi species complex</taxon>
    </lineage>
</organism>
<keyword evidence="1" id="KW-1133">Transmembrane helix</keyword>
<reference evidence="2 3" key="1">
    <citation type="submission" date="2017-06" db="EMBL/GenBank/DDBJ databases">
        <title>Genome of Fusarium nygamai isolate CS10214.</title>
        <authorList>
            <person name="Gardiner D.M."/>
            <person name="Obanor F."/>
            <person name="Kazan K."/>
        </authorList>
    </citation>
    <scope>NUCLEOTIDE SEQUENCE [LARGE SCALE GENOMIC DNA]</scope>
    <source>
        <strain evidence="2 3">CS10214</strain>
    </source>
</reference>
<feature type="transmembrane region" description="Helical" evidence="1">
    <location>
        <begin position="226"/>
        <end position="245"/>
    </location>
</feature>
<dbReference type="STRING" id="42673.A0A2K0U153"/>
<evidence type="ECO:0008006" key="4">
    <source>
        <dbReference type="Google" id="ProtNLM"/>
    </source>
</evidence>
<keyword evidence="3" id="KW-1185">Reference proteome</keyword>
<dbReference type="PANTHER" id="PTHR34414:SF1">
    <property type="entry name" value="SUBTILISIN-LIKE SERINE PROTEASE"/>
    <property type="match status" value="1"/>
</dbReference>
<dbReference type="InterPro" id="IPR046536">
    <property type="entry name" value="DUF6601"/>
</dbReference>
<evidence type="ECO:0000313" key="3">
    <source>
        <dbReference type="Proteomes" id="UP000236664"/>
    </source>
</evidence>
<evidence type="ECO:0000256" key="1">
    <source>
        <dbReference type="SAM" id="Phobius"/>
    </source>
</evidence>
<dbReference type="Pfam" id="PF20246">
    <property type="entry name" value="DUF6601"/>
    <property type="match status" value="1"/>
</dbReference>
<dbReference type="PANTHER" id="PTHR34414">
    <property type="entry name" value="HET DOMAIN-CONTAINING PROTEIN-RELATED"/>
    <property type="match status" value="1"/>
</dbReference>
<name>A0A2K0U153_GIBNY</name>